<name>A0ABT7WCC7_9FLAO</name>
<dbReference type="Proteomes" id="UP001174839">
    <property type="component" value="Unassembled WGS sequence"/>
</dbReference>
<dbReference type="InterPro" id="IPR025962">
    <property type="entry name" value="SdpI/YhfL"/>
</dbReference>
<protein>
    <submittedName>
        <fullName evidence="2">SdpI family protein</fullName>
    </submittedName>
</protein>
<feature type="transmembrane region" description="Helical" evidence="1">
    <location>
        <begin position="63"/>
        <end position="80"/>
    </location>
</feature>
<keyword evidence="1" id="KW-1133">Transmembrane helix</keyword>
<evidence type="ECO:0000256" key="1">
    <source>
        <dbReference type="SAM" id="Phobius"/>
    </source>
</evidence>
<reference evidence="2" key="1">
    <citation type="submission" date="2023-06" db="EMBL/GenBank/DDBJ databases">
        <title>Robiginitalea aurantiacus sp. nov. and Algoriphagus sediminis sp. nov., isolated from coastal sediment.</title>
        <authorList>
            <person name="Zhou Z.Y."/>
            <person name="An J."/>
            <person name="Jia Y.W."/>
            <person name="Du Z.J."/>
        </authorList>
    </citation>
    <scope>NUCLEOTIDE SEQUENCE</scope>
    <source>
        <strain evidence="2">M39</strain>
    </source>
</reference>
<gene>
    <name evidence="2" type="ORF">QU605_03785</name>
</gene>
<evidence type="ECO:0000313" key="2">
    <source>
        <dbReference type="EMBL" id="MDM9630574.1"/>
    </source>
</evidence>
<keyword evidence="1" id="KW-0472">Membrane</keyword>
<proteinExistence type="predicted"/>
<keyword evidence="3" id="KW-1185">Reference proteome</keyword>
<dbReference type="EMBL" id="JAUDUY010000002">
    <property type="protein sequence ID" value="MDM9630574.1"/>
    <property type="molecule type" value="Genomic_DNA"/>
</dbReference>
<accession>A0ABT7WCC7</accession>
<comment type="caution">
    <text evidence="2">The sequence shown here is derived from an EMBL/GenBank/DDBJ whole genome shotgun (WGS) entry which is preliminary data.</text>
</comment>
<feature type="transmembrane region" description="Helical" evidence="1">
    <location>
        <begin position="86"/>
        <end position="106"/>
    </location>
</feature>
<keyword evidence="1" id="KW-0812">Transmembrane</keyword>
<dbReference type="RefSeq" id="WP_289723943.1">
    <property type="nucleotide sequence ID" value="NZ_JAUDUY010000002.1"/>
</dbReference>
<evidence type="ECO:0000313" key="3">
    <source>
        <dbReference type="Proteomes" id="UP001174839"/>
    </source>
</evidence>
<organism evidence="2 3">
    <name type="scientific">Robiginitalea aurantiaca</name>
    <dbReference type="NCBI Taxonomy" id="3056915"/>
    <lineage>
        <taxon>Bacteria</taxon>
        <taxon>Pseudomonadati</taxon>
        <taxon>Bacteroidota</taxon>
        <taxon>Flavobacteriia</taxon>
        <taxon>Flavobacteriales</taxon>
        <taxon>Flavobacteriaceae</taxon>
        <taxon>Robiginitalea</taxon>
    </lineage>
</organism>
<feature type="transmembrane region" description="Helical" evidence="1">
    <location>
        <begin position="6"/>
        <end position="26"/>
    </location>
</feature>
<dbReference type="Pfam" id="PF13630">
    <property type="entry name" value="SdpI"/>
    <property type="match status" value="1"/>
</dbReference>
<sequence>MELFVNPWSIILLSTGIISALSGFILKKYPPKSINWFYGYRTRNSMKSQERWDFAQVLGGRELIRSGAILFILGLPGHWLPLPITMAVWIALILVIAFLCLPVLRVEAGLKRKFKD</sequence>